<accession>A0A3S5CML0</accession>
<protein>
    <recommendedName>
        <fullName evidence="2">Thioredoxin</fullName>
    </recommendedName>
</protein>
<dbReference type="PROSITE" id="PS51352">
    <property type="entry name" value="THIOREDOXIN_2"/>
    <property type="match status" value="1"/>
</dbReference>
<keyword evidence="7" id="KW-1185">Reference proteome</keyword>
<dbReference type="GO" id="GO:0015035">
    <property type="term" value="F:protein-disulfide reductase activity"/>
    <property type="evidence" value="ECO:0007669"/>
    <property type="project" value="InterPro"/>
</dbReference>
<proteinExistence type="inferred from homology"/>
<dbReference type="InterPro" id="IPR036249">
    <property type="entry name" value="Thioredoxin-like_sf"/>
</dbReference>
<evidence type="ECO:0000313" key="7">
    <source>
        <dbReference type="Proteomes" id="UP000784294"/>
    </source>
</evidence>
<comment type="similarity">
    <text evidence="2">Belongs to the thioredoxin family.</text>
</comment>
<dbReference type="PRINTS" id="PR00421">
    <property type="entry name" value="THIOREDOXIN"/>
</dbReference>
<evidence type="ECO:0000256" key="3">
    <source>
        <dbReference type="PIRSR" id="PIRSR000077-1"/>
    </source>
</evidence>
<feature type="disulfide bond" description="Redox-active" evidence="4">
    <location>
        <begin position="33"/>
        <end position="36"/>
    </location>
</feature>
<dbReference type="CDD" id="cd02947">
    <property type="entry name" value="TRX_family"/>
    <property type="match status" value="1"/>
</dbReference>
<name>A0A3S5CML0_9PLAT</name>
<dbReference type="InterPro" id="IPR013766">
    <property type="entry name" value="Thioredoxin_domain"/>
</dbReference>
<dbReference type="Proteomes" id="UP000784294">
    <property type="component" value="Unassembled WGS sequence"/>
</dbReference>
<feature type="active site" description="Nucleophile" evidence="3">
    <location>
        <position position="36"/>
    </location>
</feature>
<feature type="site" description="Contributes to redox potential value" evidence="3">
    <location>
        <position position="34"/>
    </location>
</feature>
<comment type="caution">
    <text evidence="6">The sequence shown here is derived from an EMBL/GenBank/DDBJ whole genome shotgun (WGS) entry which is preliminary data.</text>
</comment>
<dbReference type="Pfam" id="PF00085">
    <property type="entry name" value="Thioredoxin"/>
    <property type="match status" value="1"/>
</dbReference>
<dbReference type="AlphaFoldDB" id="A0A3S5CML0"/>
<keyword evidence="1 4" id="KW-1015">Disulfide bond</keyword>
<dbReference type="SUPFAM" id="SSF52833">
    <property type="entry name" value="Thioredoxin-like"/>
    <property type="match status" value="1"/>
</dbReference>
<dbReference type="Gene3D" id="3.40.30.10">
    <property type="entry name" value="Glutaredoxin"/>
    <property type="match status" value="1"/>
</dbReference>
<dbReference type="EMBL" id="CAAALY010245458">
    <property type="protein sequence ID" value="VEL33261.1"/>
    <property type="molecule type" value="Genomic_DNA"/>
</dbReference>
<organism evidence="6 7">
    <name type="scientific">Protopolystoma xenopodis</name>
    <dbReference type="NCBI Taxonomy" id="117903"/>
    <lineage>
        <taxon>Eukaryota</taxon>
        <taxon>Metazoa</taxon>
        <taxon>Spiralia</taxon>
        <taxon>Lophotrochozoa</taxon>
        <taxon>Platyhelminthes</taxon>
        <taxon>Monogenea</taxon>
        <taxon>Polyopisthocotylea</taxon>
        <taxon>Polystomatidea</taxon>
        <taxon>Polystomatidae</taxon>
        <taxon>Protopolystoma</taxon>
    </lineage>
</organism>
<feature type="site" description="Contributes to redox potential value" evidence="3">
    <location>
        <position position="35"/>
    </location>
</feature>
<feature type="site" description="Deprotonates C-terminal active site Cys" evidence="3">
    <location>
        <position position="27"/>
    </location>
</feature>
<dbReference type="InterPro" id="IPR005746">
    <property type="entry name" value="Thioredoxin"/>
</dbReference>
<sequence>MVMKEVETQEEYESLKQESRERLVVIDFYAEWCGPCKMASRPYDELSEKYPDITFVKINIENLESAVEENDVNALPTFAFWKDGKRLESICGTNICKIEEMVEKFK</sequence>
<dbReference type="PANTHER" id="PTHR46115">
    <property type="entry name" value="THIOREDOXIN-LIKE PROTEIN 1"/>
    <property type="match status" value="1"/>
</dbReference>
<evidence type="ECO:0000256" key="2">
    <source>
        <dbReference type="PIRNR" id="PIRNR000077"/>
    </source>
</evidence>
<evidence type="ECO:0000256" key="4">
    <source>
        <dbReference type="PIRSR" id="PIRSR000077-4"/>
    </source>
</evidence>
<gene>
    <name evidence="6" type="ORF">PXEA_LOCUS26701</name>
</gene>
<evidence type="ECO:0000259" key="5">
    <source>
        <dbReference type="PROSITE" id="PS51352"/>
    </source>
</evidence>
<evidence type="ECO:0000313" key="6">
    <source>
        <dbReference type="EMBL" id="VEL33261.1"/>
    </source>
</evidence>
<dbReference type="OrthoDB" id="2121326at2759"/>
<dbReference type="PIRSF" id="PIRSF000077">
    <property type="entry name" value="Thioredoxin"/>
    <property type="match status" value="1"/>
</dbReference>
<feature type="active site" description="Nucleophile" evidence="3">
    <location>
        <position position="33"/>
    </location>
</feature>
<keyword evidence="4" id="KW-0676">Redox-active center</keyword>
<reference evidence="6" key="1">
    <citation type="submission" date="2018-11" db="EMBL/GenBank/DDBJ databases">
        <authorList>
            <consortium name="Pathogen Informatics"/>
        </authorList>
    </citation>
    <scope>NUCLEOTIDE SEQUENCE</scope>
</reference>
<feature type="domain" description="Thioredoxin" evidence="5">
    <location>
        <begin position="1"/>
        <end position="106"/>
    </location>
</feature>
<evidence type="ECO:0000256" key="1">
    <source>
        <dbReference type="ARBA" id="ARBA00023157"/>
    </source>
</evidence>